<feature type="domain" description="UspA" evidence="2">
    <location>
        <begin position="1"/>
        <end position="139"/>
    </location>
</feature>
<organism evidence="3 4">
    <name type="scientific">Halogranum amylolyticum</name>
    <dbReference type="NCBI Taxonomy" id="660520"/>
    <lineage>
        <taxon>Archaea</taxon>
        <taxon>Methanobacteriati</taxon>
        <taxon>Methanobacteriota</taxon>
        <taxon>Stenosarchaea group</taxon>
        <taxon>Halobacteria</taxon>
        <taxon>Halobacteriales</taxon>
        <taxon>Haloferacaceae</taxon>
    </lineage>
</organism>
<keyword evidence="4" id="KW-1185">Reference proteome</keyword>
<dbReference type="InterPro" id="IPR006016">
    <property type="entry name" value="UspA"/>
</dbReference>
<evidence type="ECO:0000259" key="2">
    <source>
        <dbReference type="Pfam" id="PF00582"/>
    </source>
</evidence>
<dbReference type="Pfam" id="PF00582">
    <property type="entry name" value="Usp"/>
    <property type="match status" value="1"/>
</dbReference>
<dbReference type="AlphaFoldDB" id="A0A1H8SK53"/>
<dbReference type="InterPro" id="IPR014729">
    <property type="entry name" value="Rossmann-like_a/b/a_fold"/>
</dbReference>
<dbReference type="PANTHER" id="PTHR46268">
    <property type="entry name" value="STRESS RESPONSE PROTEIN NHAX"/>
    <property type="match status" value="1"/>
</dbReference>
<reference evidence="4" key="1">
    <citation type="submission" date="2016-10" db="EMBL/GenBank/DDBJ databases">
        <authorList>
            <person name="Varghese N."/>
            <person name="Submissions S."/>
        </authorList>
    </citation>
    <scope>NUCLEOTIDE SEQUENCE [LARGE SCALE GENOMIC DNA]</scope>
    <source>
        <strain evidence="4">CGMCC 1.10121</strain>
    </source>
</reference>
<name>A0A1H8SK53_9EURY</name>
<dbReference type="RefSeq" id="WP_089824186.1">
    <property type="nucleotide sequence ID" value="NZ_FODV01000005.1"/>
</dbReference>
<comment type="similarity">
    <text evidence="1">Belongs to the universal stress protein A family.</text>
</comment>
<evidence type="ECO:0000256" key="1">
    <source>
        <dbReference type="ARBA" id="ARBA00008791"/>
    </source>
</evidence>
<dbReference type="EMBL" id="FODV01000005">
    <property type="protein sequence ID" value="SEO78573.1"/>
    <property type="molecule type" value="Genomic_DNA"/>
</dbReference>
<dbReference type="PANTHER" id="PTHR46268:SF24">
    <property type="entry name" value="UNIVERSAL STRESS PROTEIN"/>
    <property type="match status" value="1"/>
</dbReference>
<dbReference type="Proteomes" id="UP000199126">
    <property type="component" value="Unassembled WGS sequence"/>
</dbReference>
<dbReference type="Gene3D" id="3.40.50.620">
    <property type="entry name" value="HUPs"/>
    <property type="match status" value="1"/>
</dbReference>
<accession>A0A1H8SK53</accession>
<dbReference type="SUPFAM" id="SSF52402">
    <property type="entry name" value="Adenine nucleotide alpha hydrolases-like"/>
    <property type="match status" value="1"/>
</dbReference>
<proteinExistence type="inferred from homology"/>
<dbReference type="CDD" id="cd00293">
    <property type="entry name" value="USP-like"/>
    <property type="match status" value="1"/>
</dbReference>
<evidence type="ECO:0000313" key="4">
    <source>
        <dbReference type="Proteomes" id="UP000199126"/>
    </source>
</evidence>
<gene>
    <name evidence="3" type="ORF">SAMN04487948_105131</name>
</gene>
<evidence type="ECO:0000313" key="3">
    <source>
        <dbReference type="EMBL" id="SEO78573.1"/>
    </source>
</evidence>
<protein>
    <submittedName>
        <fullName evidence="3">Nucleotide-binding universal stress protein, UspA family</fullName>
    </submittedName>
</protein>
<dbReference type="PRINTS" id="PR01438">
    <property type="entry name" value="UNVRSLSTRESS"/>
</dbReference>
<dbReference type="OrthoDB" id="105697at2157"/>
<sequence>MISRVLVPIDDSEMAERALRYALEAHPDAAITVIHVVGEPSTMLGGATSIALADDIEAAAEEHARDVLDRAEAVAAEYDIEVDTAVEMGHPARAIVGRAGDFDTVVIGSHGGSLADRLFIGNVARTVFRRSPVPVTVVR</sequence>
<dbReference type="InterPro" id="IPR006015">
    <property type="entry name" value="Universal_stress_UspA"/>
</dbReference>